<dbReference type="InterPro" id="IPR002509">
    <property type="entry name" value="NODB_dom"/>
</dbReference>
<organism evidence="2 3">
    <name type="scientific">Nocardioides iriomotensis</name>
    <dbReference type="NCBI Taxonomy" id="715784"/>
    <lineage>
        <taxon>Bacteria</taxon>
        <taxon>Bacillati</taxon>
        <taxon>Actinomycetota</taxon>
        <taxon>Actinomycetes</taxon>
        <taxon>Propionibacteriales</taxon>
        <taxon>Nocardioidaceae</taxon>
        <taxon>Nocardioides</taxon>
    </lineage>
</organism>
<dbReference type="Proteomes" id="UP000291189">
    <property type="component" value="Unassembled WGS sequence"/>
</dbReference>
<dbReference type="Gene3D" id="3.20.20.370">
    <property type="entry name" value="Glycoside hydrolase/deacetylase"/>
    <property type="match status" value="1"/>
</dbReference>
<dbReference type="Pfam" id="PF01522">
    <property type="entry name" value="Polysacc_deac_1"/>
    <property type="match status" value="1"/>
</dbReference>
<dbReference type="CDD" id="cd10959">
    <property type="entry name" value="CE4_NodB_like_3"/>
    <property type="match status" value="1"/>
</dbReference>
<dbReference type="GO" id="GO:0016810">
    <property type="term" value="F:hydrolase activity, acting on carbon-nitrogen (but not peptide) bonds"/>
    <property type="evidence" value="ECO:0007669"/>
    <property type="project" value="InterPro"/>
</dbReference>
<dbReference type="RefSeq" id="WP_129989556.1">
    <property type="nucleotide sequence ID" value="NZ_SDPU01000036.1"/>
</dbReference>
<protein>
    <submittedName>
        <fullName evidence="2">Polysaccharide deacetylase family protein</fullName>
    </submittedName>
</protein>
<evidence type="ECO:0000313" key="2">
    <source>
        <dbReference type="EMBL" id="RYU09258.1"/>
    </source>
</evidence>
<keyword evidence="3" id="KW-1185">Reference proteome</keyword>
<dbReference type="PANTHER" id="PTHR10587">
    <property type="entry name" value="GLYCOSYL TRANSFERASE-RELATED"/>
    <property type="match status" value="1"/>
</dbReference>
<sequence>MRAPLAALASVNPVRRALTPRVLPAGLSGAGRTGRVALTFDDGPDPASTPAFLDLLARHDRHATFFLLGEHVGPNAGLVAEMAAAGHELAVHGWDHRCTAWKPPGVLADELRRARDVVEGVSGREVRWYRPPYGVLTTGTIVAARRSGMETVLWSAWGRDWVAGATGARIAGTVRRQLGAGGTVLLHDTDRTSAPGSWRQTLAATEMLLAEWAARDVRLVTVSGQLGSDACRHDAPHDR</sequence>
<dbReference type="GO" id="GO:0005975">
    <property type="term" value="P:carbohydrate metabolic process"/>
    <property type="evidence" value="ECO:0007669"/>
    <property type="project" value="InterPro"/>
</dbReference>
<dbReference type="PANTHER" id="PTHR10587:SF137">
    <property type="entry name" value="4-DEOXY-4-FORMAMIDO-L-ARABINOSE-PHOSPHOUNDECAPRENOL DEFORMYLASE ARND-RELATED"/>
    <property type="match status" value="1"/>
</dbReference>
<evidence type="ECO:0000313" key="3">
    <source>
        <dbReference type="Proteomes" id="UP000291189"/>
    </source>
</evidence>
<dbReference type="InterPro" id="IPR011330">
    <property type="entry name" value="Glyco_hydro/deAcase_b/a-brl"/>
</dbReference>
<name>A0A4Q5IVX1_9ACTN</name>
<dbReference type="EMBL" id="SDPU01000036">
    <property type="protein sequence ID" value="RYU09258.1"/>
    <property type="molecule type" value="Genomic_DNA"/>
</dbReference>
<gene>
    <name evidence="2" type="ORF">ETU37_22190</name>
</gene>
<dbReference type="PROSITE" id="PS51677">
    <property type="entry name" value="NODB"/>
    <property type="match status" value="1"/>
</dbReference>
<accession>A0A4Q5IVX1</accession>
<evidence type="ECO:0000259" key="1">
    <source>
        <dbReference type="PROSITE" id="PS51677"/>
    </source>
</evidence>
<feature type="domain" description="NodB homology" evidence="1">
    <location>
        <begin position="34"/>
        <end position="220"/>
    </location>
</feature>
<dbReference type="SUPFAM" id="SSF88713">
    <property type="entry name" value="Glycoside hydrolase/deacetylase"/>
    <property type="match status" value="1"/>
</dbReference>
<dbReference type="InterPro" id="IPR050248">
    <property type="entry name" value="Polysacc_deacetylase_ArnD"/>
</dbReference>
<dbReference type="OrthoDB" id="3173508at2"/>
<proteinExistence type="predicted"/>
<dbReference type="AlphaFoldDB" id="A0A4Q5IVX1"/>
<reference evidence="2 3" key="1">
    <citation type="submission" date="2019-01" db="EMBL/GenBank/DDBJ databases">
        <title>Nocardioides guangzhouensis sp. nov., an actinobacterium isolated from soil.</title>
        <authorList>
            <person name="Fu Y."/>
            <person name="Cai Y."/>
            <person name="Lin Z."/>
            <person name="Chen P."/>
        </authorList>
    </citation>
    <scope>NUCLEOTIDE SEQUENCE [LARGE SCALE GENOMIC DNA]</scope>
    <source>
        <strain evidence="2 3">NBRC 105384</strain>
    </source>
</reference>
<comment type="caution">
    <text evidence="2">The sequence shown here is derived from an EMBL/GenBank/DDBJ whole genome shotgun (WGS) entry which is preliminary data.</text>
</comment>